<gene>
    <name evidence="1" type="ORF">NOCA2530018</name>
</gene>
<dbReference type="Gene3D" id="2.30.110.10">
    <property type="entry name" value="Electron Transport, Fmn-binding Protein, Chain A"/>
    <property type="match status" value="1"/>
</dbReference>
<dbReference type="SUPFAM" id="SSF50475">
    <property type="entry name" value="FMN-binding split barrel"/>
    <property type="match status" value="1"/>
</dbReference>
<accession>A0A2P2C9H7</accession>
<name>A0A2P2C9H7_9ZZZZ</name>
<evidence type="ECO:0000313" key="1">
    <source>
        <dbReference type="EMBL" id="CUR58658.1"/>
    </source>
</evidence>
<sequence length="146" mass="16548">MSQATEMSYEKCRELLAAGVVGRAAVCTPSGPRILPVNYTTLDDSIIFRTTPYSVLGTYAWNNQLAFEVDHLDYEQQAGWSVVATGRGSMIEDVDELATISTFWEPRPWASGPRQLHVRLRWDELSGRRIGQGWTRENEMPVRRSI</sequence>
<dbReference type="AlphaFoldDB" id="A0A2P2C9H7"/>
<dbReference type="InterPro" id="IPR024747">
    <property type="entry name" value="Pyridox_Oxase-rel"/>
</dbReference>
<proteinExistence type="predicted"/>
<reference evidence="1" key="1">
    <citation type="submission" date="2015-08" db="EMBL/GenBank/DDBJ databases">
        <authorList>
            <person name="Babu N.S."/>
            <person name="Beckwith C.J."/>
            <person name="Beseler K.G."/>
            <person name="Brison A."/>
            <person name="Carone J.V."/>
            <person name="Caskin T.P."/>
            <person name="Diamond M."/>
            <person name="Durham M.E."/>
            <person name="Foxe J.M."/>
            <person name="Go M."/>
            <person name="Henderson B.A."/>
            <person name="Jones I.B."/>
            <person name="McGettigan J.A."/>
            <person name="Micheletti S.J."/>
            <person name="Nasrallah M.E."/>
            <person name="Ortiz D."/>
            <person name="Piller C.R."/>
            <person name="Privatt S.R."/>
            <person name="Schneider S.L."/>
            <person name="Sharp S."/>
            <person name="Smith T.C."/>
            <person name="Stanton J.D."/>
            <person name="Ullery H.E."/>
            <person name="Wilson R.J."/>
            <person name="Serrano M.G."/>
            <person name="Buck G."/>
            <person name="Lee V."/>
            <person name="Wang Y."/>
            <person name="Carvalho R."/>
            <person name="Voegtly L."/>
            <person name="Shi R."/>
            <person name="Duckworth R."/>
            <person name="Johnson A."/>
            <person name="Loviza R."/>
            <person name="Walstead R."/>
            <person name="Shah Z."/>
            <person name="Kiflezghi M."/>
            <person name="Wade K."/>
            <person name="Ball S.L."/>
            <person name="Bradley K.W."/>
            <person name="Asai D.J."/>
            <person name="Bowman C.A."/>
            <person name="Russell D.A."/>
            <person name="Pope W.H."/>
            <person name="Jacobs-Sera D."/>
            <person name="Hendrix R.W."/>
            <person name="Hatfull G.F."/>
        </authorList>
    </citation>
    <scope>NUCLEOTIDE SEQUENCE</scope>
</reference>
<organism evidence="1">
    <name type="scientific">metagenome</name>
    <dbReference type="NCBI Taxonomy" id="256318"/>
    <lineage>
        <taxon>unclassified sequences</taxon>
        <taxon>metagenomes</taxon>
    </lineage>
</organism>
<dbReference type="EMBL" id="CZKA01000049">
    <property type="protein sequence ID" value="CUR58658.1"/>
    <property type="molecule type" value="Genomic_DNA"/>
</dbReference>
<dbReference type="InterPro" id="IPR012349">
    <property type="entry name" value="Split_barrel_FMN-bd"/>
</dbReference>
<protein>
    <submittedName>
        <fullName evidence="1">Pyridoxamine 5'-phosphate oxidase-related protein</fullName>
    </submittedName>
</protein>
<dbReference type="Pfam" id="PF12900">
    <property type="entry name" value="Pyridox_ox_2"/>
    <property type="match status" value="1"/>
</dbReference>